<dbReference type="HOGENOM" id="CLU_785666_0_0_1"/>
<feature type="coiled-coil region" evidence="1">
    <location>
        <begin position="232"/>
        <end position="259"/>
    </location>
</feature>
<evidence type="ECO:0000256" key="2">
    <source>
        <dbReference type="SAM" id="MobiDB-lite"/>
    </source>
</evidence>
<feature type="compositionally biased region" description="Basic and acidic residues" evidence="2">
    <location>
        <begin position="141"/>
        <end position="154"/>
    </location>
</feature>
<keyword evidence="4" id="KW-1185">Reference proteome</keyword>
<evidence type="ECO:0000313" key="4">
    <source>
        <dbReference type="Proteomes" id="UP000028524"/>
    </source>
</evidence>
<evidence type="ECO:0000313" key="3">
    <source>
        <dbReference type="EMBL" id="KFA62433.1"/>
    </source>
</evidence>
<feature type="region of interest" description="Disordered" evidence="2">
    <location>
        <begin position="335"/>
        <end position="371"/>
    </location>
</feature>
<feature type="region of interest" description="Disordered" evidence="2">
    <location>
        <begin position="89"/>
        <end position="154"/>
    </location>
</feature>
<dbReference type="InParanoid" id="A0A084QEP8"/>
<dbReference type="OrthoDB" id="10332069at2759"/>
<sequence length="371" mass="42668">MASYPRSSASYAFDLSRDQIARALYALQFSNDDLGRLLAEGKEELDKAVAKRRPGTHGHEWQKLVQSLGRAQREAEQNLKAVLKQWSETMAEESTEREKEGRKERESLRQADEESERDRENRGDKGRARRERSNTWAYDKAPPRDEKWSRDNDRGHRYASRHYEENRSDRYWGWVHDEDIHFLYRSSYDDVDKGYRHVQSHDNKDRSYRYDGGSGSSNGKGPRHRFRRIARLAASEHRLTASREQLKLYEEEMQQMETMGAEKFYQIKAKELAAMINSAIDAHMDNAGSCATHSAHAGEDVANLAVEAFSQGRKTDLLRADEVLIKTLRAFVSKSQLEDETTKESDKPAPVEHAGKEDAAKVESEKENGAK</sequence>
<feature type="compositionally biased region" description="Basic and acidic residues" evidence="2">
    <location>
        <begin position="336"/>
        <end position="371"/>
    </location>
</feature>
<dbReference type="AlphaFoldDB" id="A0A084QEP8"/>
<feature type="compositionally biased region" description="Basic and acidic residues" evidence="2">
    <location>
        <begin position="198"/>
        <end position="209"/>
    </location>
</feature>
<dbReference type="EMBL" id="KL660796">
    <property type="protein sequence ID" value="KFA62433.1"/>
    <property type="molecule type" value="Genomic_DNA"/>
</dbReference>
<evidence type="ECO:0000256" key="1">
    <source>
        <dbReference type="SAM" id="Coils"/>
    </source>
</evidence>
<gene>
    <name evidence="3" type="ORF">S40285_10383</name>
</gene>
<reference evidence="3 4" key="1">
    <citation type="journal article" date="2014" name="BMC Genomics">
        <title>Comparative genome sequencing reveals chemotype-specific gene clusters in the toxigenic black mold Stachybotrys.</title>
        <authorList>
            <person name="Semeiks J."/>
            <person name="Borek D."/>
            <person name="Otwinowski Z."/>
            <person name="Grishin N.V."/>
        </authorList>
    </citation>
    <scope>NUCLEOTIDE SEQUENCE [LARGE SCALE GENOMIC DNA]</scope>
    <source>
        <strain evidence="3 4">IBT 40285</strain>
    </source>
</reference>
<feature type="region of interest" description="Disordered" evidence="2">
    <location>
        <begin position="198"/>
        <end position="223"/>
    </location>
</feature>
<dbReference type="Proteomes" id="UP000028524">
    <property type="component" value="Unassembled WGS sequence"/>
</dbReference>
<accession>A0A084QEP8</accession>
<keyword evidence="1" id="KW-0175">Coiled coil</keyword>
<name>A0A084QEP8_STAC4</name>
<feature type="compositionally biased region" description="Basic and acidic residues" evidence="2">
    <location>
        <begin position="94"/>
        <end position="126"/>
    </location>
</feature>
<organism evidence="3 4">
    <name type="scientific">Stachybotrys chlorohalonatus (strain IBT 40285)</name>
    <dbReference type="NCBI Taxonomy" id="1283841"/>
    <lineage>
        <taxon>Eukaryota</taxon>
        <taxon>Fungi</taxon>
        <taxon>Dikarya</taxon>
        <taxon>Ascomycota</taxon>
        <taxon>Pezizomycotina</taxon>
        <taxon>Sordariomycetes</taxon>
        <taxon>Hypocreomycetidae</taxon>
        <taxon>Hypocreales</taxon>
        <taxon>Stachybotryaceae</taxon>
        <taxon>Stachybotrys</taxon>
    </lineage>
</organism>
<proteinExistence type="predicted"/>
<protein>
    <submittedName>
        <fullName evidence="3">Uncharacterized protein</fullName>
    </submittedName>
</protein>